<evidence type="ECO:0000313" key="12">
    <source>
        <dbReference type="Proteomes" id="UP000003835"/>
    </source>
</evidence>
<comment type="cofactor">
    <cofactor evidence="1">
        <name>Zn(2+)</name>
        <dbReference type="ChEBI" id="CHEBI:29105"/>
    </cofactor>
</comment>
<accession>B4W2A6</accession>
<keyword evidence="5" id="KW-0812">Transmembrane</keyword>
<protein>
    <submittedName>
        <fullName evidence="11">Peptidase, M50 family protein</fullName>
    </submittedName>
</protein>
<evidence type="ECO:0000256" key="1">
    <source>
        <dbReference type="ARBA" id="ARBA00001947"/>
    </source>
</evidence>
<organism evidence="11 12">
    <name type="scientific">Coleofasciculus chthonoplastes PCC 7420</name>
    <dbReference type="NCBI Taxonomy" id="118168"/>
    <lineage>
        <taxon>Bacteria</taxon>
        <taxon>Bacillati</taxon>
        <taxon>Cyanobacteriota</taxon>
        <taxon>Cyanophyceae</taxon>
        <taxon>Coleofasciculales</taxon>
        <taxon>Coleofasciculaceae</taxon>
        <taxon>Coleofasciculus</taxon>
    </lineage>
</organism>
<keyword evidence="4" id="KW-0645">Protease</keyword>
<keyword evidence="7" id="KW-0809">Transit peptide</keyword>
<dbReference type="InterPro" id="IPR044838">
    <property type="entry name" value="EGY1-like"/>
</dbReference>
<evidence type="ECO:0000256" key="4">
    <source>
        <dbReference type="ARBA" id="ARBA00022670"/>
    </source>
</evidence>
<dbReference type="GO" id="GO:0008233">
    <property type="term" value="F:peptidase activity"/>
    <property type="evidence" value="ECO:0007669"/>
    <property type="project" value="UniProtKB-KW"/>
</dbReference>
<evidence type="ECO:0000256" key="6">
    <source>
        <dbReference type="ARBA" id="ARBA00022801"/>
    </source>
</evidence>
<evidence type="ECO:0000256" key="2">
    <source>
        <dbReference type="ARBA" id="ARBA00004141"/>
    </source>
</evidence>
<reference evidence="11 12" key="1">
    <citation type="submission" date="2008-07" db="EMBL/GenBank/DDBJ databases">
        <authorList>
            <person name="Tandeau de Marsac N."/>
            <person name="Ferriera S."/>
            <person name="Johnson J."/>
            <person name="Kravitz S."/>
            <person name="Beeson K."/>
            <person name="Sutton G."/>
            <person name="Rogers Y.-H."/>
            <person name="Friedman R."/>
            <person name="Frazier M."/>
            <person name="Venter J.C."/>
        </authorList>
    </citation>
    <scope>NUCLEOTIDE SEQUENCE [LARGE SCALE GENOMIC DNA]</scope>
    <source>
        <strain evidence="11 12">PCC 7420</strain>
    </source>
</reference>
<proteinExistence type="inferred from homology"/>
<dbReference type="PANTHER" id="PTHR31412">
    <property type="entry name" value="ZINC METALLOPROTEASE EGY1"/>
    <property type="match status" value="1"/>
</dbReference>
<evidence type="ECO:0000256" key="7">
    <source>
        <dbReference type="ARBA" id="ARBA00022946"/>
    </source>
</evidence>
<keyword evidence="8" id="KW-1133">Transmembrane helix</keyword>
<evidence type="ECO:0000256" key="8">
    <source>
        <dbReference type="ARBA" id="ARBA00022989"/>
    </source>
</evidence>
<comment type="subcellular location">
    <subcellularLocation>
        <location evidence="2">Membrane</location>
        <topology evidence="2">Multi-pass membrane protein</topology>
    </subcellularLocation>
</comment>
<dbReference type="CDD" id="cd06160">
    <property type="entry name" value="S2P-M50_like_2"/>
    <property type="match status" value="1"/>
</dbReference>
<feature type="domain" description="Peptidase M50" evidence="10">
    <location>
        <begin position="163"/>
        <end position="333"/>
    </location>
</feature>
<dbReference type="GO" id="GO:0016020">
    <property type="term" value="C:membrane"/>
    <property type="evidence" value="ECO:0007669"/>
    <property type="project" value="UniProtKB-SubCell"/>
</dbReference>
<dbReference type="EMBL" id="DS989870">
    <property type="protein sequence ID" value="EDX71750.1"/>
    <property type="molecule type" value="Genomic_DNA"/>
</dbReference>
<dbReference type="STRING" id="118168.MC7420_2416"/>
<sequence length="407" mass="44640">MPTPSQNSATGSTVSQAAEKLGLRPITKQEETELRNCFPWGVYYLQNLEYRPQAVLCRGKLRTNPDAAYKTVRKNVEAEFGDRFFVIFQESFSGKPFFALVPNPYTQSRGKRLQDELTRPGLALALFVITLFTTTVVGATQIAGLSPEQVQSNPEALLRGLPYALALMAILGVHELGHYLVALYYKMRTTLPYFIPIPFFLGTFGAFIQMRSPVPNRKALFDVGIAGPVAGLLVALPLLFWGLAHSSPVPLTEESGLVNIQSLDPRFSLLLSVLSKWALGSQFMPDMAINLHPVAVAGYIGLVVTAFNLMPVGQLDGGHIIHAMFGQRTGAAIGQLSRLLMLVLAFLQPDLLLWAIILILLPVIDEPALNDVSELDNWRDFAGLLALTVLVSILLPVPGTLSQWLNF</sequence>
<dbReference type="PANTHER" id="PTHR31412:SF0">
    <property type="entry name" value="ZINC METALLOPROTEASE EGY1, CHLOROPLASTIC-RELATED"/>
    <property type="match status" value="1"/>
</dbReference>
<dbReference type="GO" id="GO:0006508">
    <property type="term" value="P:proteolysis"/>
    <property type="evidence" value="ECO:0007669"/>
    <property type="project" value="UniProtKB-KW"/>
</dbReference>
<evidence type="ECO:0000256" key="9">
    <source>
        <dbReference type="ARBA" id="ARBA00023136"/>
    </source>
</evidence>
<name>B4W2A6_9CYAN</name>
<evidence type="ECO:0000313" key="11">
    <source>
        <dbReference type="EMBL" id="EDX71750.1"/>
    </source>
</evidence>
<comment type="similarity">
    <text evidence="3">Belongs to the peptidase M50B family.</text>
</comment>
<keyword evidence="6" id="KW-0378">Hydrolase</keyword>
<keyword evidence="12" id="KW-1185">Reference proteome</keyword>
<dbReference type="Pfam" id="PF02163">
    <property type="entry name" value="Peptidase_M50"/>
    <property type="match status" value="1"/>
</dbReference>
<dbReference type="AlphaFoldDB" id="B4W2A6"/>
<evidence type="ECO:0000256" key="3">
    <source>
        <dbReference type="ARBA" id="ARBA00007931"/>
    </source>
</evidence>
<dbReference type="Proteomes" id="UP000003835">
    <property type="component" value="Unassembled WGS sequence"/>
</dbReference>
<dbReference type="InterPro" id="IPR008915">
    <property type="entry name" value="Peptidase_M50"/>
</dbReference>
<dbReference type="HOGENOM" id="CLU_028221_2_0_3"/>
<evidence type="ECO:0000259" key="10">
    <source>
        <dbReference type="Pfam" id="PF02163"/>
    </source>
</evidence>
<dbReference type="eggNOG" id="COG1994">
    <property type="taxonomic scope" value="Bacteria"/>
</dbReference>
<gene>
    <name evidence="11" type="ORF">MC7420_2416</name>
</gene>
<evidence type="ECO:0000256" key="5">
    <source>
        <dbReference type="ARBA" id="ARBA00022692"/>
    </source>
</evidence>
<keyword evidence="9" id="KW-0472">Membrane</keyword>